<evidence type="ECO:0000256" key="1">
    <source>
        <dbReference type="SAM" id="SignalP"/>
    </source>
</evidence>
<evidence type="ECO:0008006" key="4">
    <source>
        <dbReference type="Google" id="ProtNLM"/>
    </source>
</evidence>
<feature type="signal peptide" evidence="1">
    <location>
        <begin position="1"/>
        <end position="24"/>
    </location>
</feature>
<reference evidence="2 3" key="1">
    <citation type="submission" date="2014-07" db="EMBL/GenBank/DDBJ databases">
        <title>Draft Genome Sequences of Environmental Pseudomonas syringae strains.</title>
        <authorList>
            <person name="Baltrus D.A."/>
            <person name="Berge O."/>
            <person name="Morris C."/>
        </authorList>
    </citation>
    <scope>NUCLEOTIDE SEQUENCE [LARGE SCALE GENOMIC DNA]</scope>
    <source>
        <strain evidence="2 3">CEB003</strain>
    </source>
</reference>
<gene>
    <name evidence="2" type="ORF">IV02_21500</name>
</gene>
<comment type="caution">
    <text evidence="2">The sequence shown here is derived from an EMBL/GenBank/DDBJ whole genome shotgun (WGS) entry which is preliminary data.</text>
</comment>
<dbReference type="RefSeq" id="WP_047577560.1">
    <property type="nucleotide sequence ID" value="NZ_JPQT01000121.1"/>
</dbReference>
<accession>A0A085UZN7</accession>
<organism evidence="2 3">
    <name type="scientific">Pseudomonas syringae</name>
    <dbReference type="NCBI Taxonomy" id="317"/>
    <lineage>
        <taxon>Bacteria</taxon>
        <taxon>Pseudomonadati</taxon>
        <taxon>Pseudomonadota</taxon>
        <taxon>Gammaproteobacteria</taxon>
        <taxon>Pseudomonadales</taxon>
        <taxon>Pseudomonadaceae</taxon>
        <taxon>Pseudomonas</taxon>
    </lineage>
</organism>
<name>A0A085UZN7_PSESX</name>
<evidence type="ECO:0000313" key="3">
    <source>
        <dbReference type="Proteomes" id="UP000028643"/>
    </source>
</evidence>
<feature type="chain" id="PRO_5001798292" description="Secreted protein" evidence="1">
    <location>
        <begin position="25"/>
        <end position="109"/>
    </location>
</feature>
<proteinExistence type="predicted"/>
<evidence type="ECO:0000313" key="2">
    <source>
        <dbReference type="EMBL" id="KFE48650.1"/>
    </source>
</evidence>
<dbReference type="PATRIC" id="fig|317.174.peg.4391"/>
<keyword evidence="1" id="KW-0732">Signal</keyword>
<sequence>MIRLNPLRLLALTCLIGLGNTAHAHGLVCKCEELSDQQVRCVGGFSSGDGVPNVTVDVIDYNERILIPGKFGADSTFTFKRPKGEFYVLMDVGAGHVLEVDHLQIKPAL</sequence>
<dbReference type="Proteomes" id="UP000028643">
    <property type="component" value="Unassembled WGS sequence"/>
</dbReference>
<dbReference type="EMBL" id="JPQT01000121">
    <property type="protein sequence ID" value="KFE48650.1"/>
    <property type="molecule type" value="Genomic_DNA"/>
</dbReference>
<dbReference type="AlphaFoldDB" id="A0A085UZN7"/>
<protein>
    <recommendedName>
        <fullName evidence="4">Secreted protein</fullName>
    </recommendedName>
</protein>